<organism evidence="2 3">
    <name type="scientific">Aliivibrio fischeri</name>
    <name type="common">Vibrio fischeri</name>
    <dbReference type="NCBI Taxonomy" id="668"/>
    <lineage>
        <taxon>Bacteria</taxon>
        <taxon>Pseudomonadati</taxon>
        <taxon>Pseudomonadota</taxon>
        <taxon>Gammaproteobacteria</taxon>
        <taxon>Vibrionales</taxon>
        <taxon>Vibrionaceae</taxon>
        <taxon>Aliivibrio</taxon>
    </lineage>
</organism>
<name>A0A510UEX3_ALIFS</name>
<evidence type="ECO:0000313" key="3">
    <source>
        <dbReference type="Proteomes" id="UP000321787"/>
    </source>
</evidence>
<dbReference type="InterPro" id="IPR025391">
    <property type="entry name" value="DUF4123"/>
</dbReference>
<dbReference type="AlphaFoldDB" id="A0A510UEX3"/>
<accession>A0A510UEX3</accession>
<proteinExistence type="predicted"/>
<dbReference type="Pfam" id="PF13503">
    <property type="entry name" value="DUF4123"/>
    <property type="match status" value="1"/>
</dbReference>
<evidence type="ECO:0000313" key="2">
    <source>
        <dbReference type="EMBL" id="GEK13089.1"/>
    </source>
</evidence>
<comment type="caution">
    <text evidence="2">The sequence shown here is derived from an EMBL/GenBank/DDBJ whole genome shotgun (WGS) entry which is preliminary data.</text>
</comment>
<reference evidence="2 3" key="1">
    <citation type="submission" date="2019-07" db="EMBL/GenBank/DDBJ databases">
        <title>Whole genome shotgun sequence of Aliivibrio fischeri NBRC 101058.</title>
        <authorList>
            <person name="Hosoyama A."/>
            <person name="Uohara A."/>
            <person name="Ohji S."/>
            <person name="Ichikawa N."/>
        </authorList>
    </citation>
    <scope>NUCLEOTIDE SEQUENCE [LARGE SCALE GENOMIC DNA]</scope>
    <source>
        <strain evidence="2 3">NBRC 101058</strain>
    </source>
</reference>
<dbReference type="Proteomes" id="UP000321787">
    <property type="component" value="Unassembled WGS sequence"/>
</dbReference>
<feature type="domain" description="DUF4123" evidence="1">
    <location>
        <begin position="27"/>
        <end position="146"/>
    </location>
</feature>
<sequence length="197" mass="22459">MSTSQLNSEWRLNIVEQPLFDASENIYTLIEPELWPEWHAELSSHVDELEIFELFKATQFNAIKNGPVVVNVATSQALFEASVNKMNTAHCGALFYTENTTSCSELMYALRNALIVKKGNGEVFLRYYDTRGLLPLVASMSDTERRDYFAPVTKISWFNKAWLTVSISGSIAPPFSDYQWTMTELHLASMQSILTQW</sequence>
<gene>
    <name evidence="2" type="ORF">AFI02nite_11250</name>
</gene>
<dbReference type="EMBL" id="BJTZ01000004">
    <property type="protein sequence ID" value="GEK13089.1"/>
    <property type="molecule type" value="Genomic_DNA"/>
</dbReference>
<dbReference type="RefSeq" id="WP_146862589.1">
    <property type="nucleotide sequence ID" value="NZ_BJTZ01000004.1"/>
</dbReference>
<evidence type="ECO:0000259" key="1">
    <source>
        <dbReference type="Pfam" id="PF13503"/>
    </source>
</evidence>
<protein>
    <recommendedName>
        <fullName evidence="1">DUF4123 domain-containing protein</fullName>
    </recommendedName>
</protein>